<feature type="domain" description="Type II secretion system protein GspF" evidence="10">
    <location>
        <begin position="282"/>
        <end position="402"/>
    </location>
</feature>
<dbReference type="InterPro" id="IPR042094">
    <property type="entry name" value="T2SS_GspF_sf"/>
</dbReference>
<evidence type="ECO:0000256" key="7">
    <source>
        <dbReference type="ARBA" id="ARBA00023136"/>
    </source>
</evidence>
<sequence length="414" mass="45185">MAEFQITARDAEGKQVTDTITASDKNAAVAQVTARGLFPVKVSGGEADESVHSDSNLLSSGESRRSAVKKPKLQDLANYTRQLANLLKAGMPLTSALHSMTSMESGGVHPLVSVSLLGDVKEGKNLSRAMKSHAEVFPAMYINMVRAGESGGSLVEVLERLADHYERFAEVRQKVISALVYPAFVIGLGFILIFVFMSYILPKFMKIFEGMNVELPLSTQLLQGLSNFFADFWWVVLVVMGFFSFILKAYFSSESGKERLHGWLLQAPLVRKIVRPTMFGQFARTLGALLRNGVPVLEALKITQDVVQNVVIQQAIGRTIGGVTDGKTIAQPLGKEGVFDKLMIDLIHIGEQTGDVPSALENLAETYDNQLNVNLRVVTTLIEPFLIVFIAGVVGFMLVGVLQAMFKITSTIGK</sequence>
<evidence type="ECO:0000256" key="3">
    <source>
        <dbReference type="ARBA" id="ARBA00022475"/>
    </source>
</evidence>
<feature type="transmembrane region" description="Helical" evidence="9">
    <location>
        <begin position="232"/>
        <end position="251"/>
    </location>
</feature>
<dbReference type="EMBL" id="GU567957">
    <property type="protein sequence ID" value="ADI21508.1"/>
    <property type="molecule type" value="Genomic_DNA"/>
</dbReference>
<dbReference type="InterPro" id="IPR003004">
    <property type="entry name" value="GspF/PilC"/>
</dbReference>
<comment type="similarity">
    <text evidence="2">Belongs to the GSP F family.</text>
</comment>
<dbReference type="Gene3D" id="1.20.81.30">
    <property type="entry name" value="Type II secretion system (T2SS), domain F"/>
    <property type="match status" value="2"/>
</dbReference>
<reference evidence="11" key="1">
    <citation type="submission" date="2010-01" db="EMBL/GenBank/DDBJ databases">
        <title>Genome fragments of uncultured bacteria from the North Pacific subtropical Gyre.</title>
        <authorList>
            <person name="Pham V.D."/>
            <person name="Delong E.F."/>
        </authorList>
    </citation>
    <scope>NUCLEOTIDE SEQUENCE</scope>
</reference>
<proteinExistence type="inferred from homology"/>
<dbReference type="FunFam" id="1.20.81.30:FF:000001">
    <property type="entry name" value="Type II secretion system protein F"/>
    <property type="match status" value="1"/>
</dbReference>
<keyword evidence="4" id="KW-0997">Cell inner membrane</keyword>
<dbReference type="PANTHER" id="PTHR30012">
    <property type="entry name" value="GENERAL SECRETION PATHWAY PROTEIN"/>
    <property type="match status" value="1"/>
</dbReference>
<evidence type="ECO:0000256" key="9">
    <source>
        <dbReference type="SAM" id="Phobius"/>
    </source>
</evidence>
<evidence type="ECO:0000259" key="10">
    <source>
        <dbReference type="Pfam" id="PF00482"/>
    </source>
</evidence>
<evidence type="ECO:0000256" key="4">
    <source>
        <dbReference type="ARBA" id="ARBA00022519"/>
    </source>
</evidence>
<evidence type="ECO:0000313" key="11">
    <source>
        <dbReference type="EMBL" id="ADI21508.1"/>
    </source>
</evidence>
<dbReference type="PANTHER" id="PTHR30012:SF0">
    <property type="entry name" value="TYPE II SECRETION SYSTEM PROTEIN F-RELATED"/>
    <property type="match status" value="1"/>
</dbReference>
<evidence type="ECO:0000256" key="2">
    <source>
        <dbReference type="ARBA" id="ARBA00005745"/>
    </source>
</evidence>
<feature type="region of interest" description="Disordered" evidence="8">
    <location>
        <begin position="45"/>
        <end position="70"/>
    </location>
</feature>
<dbReference type="GO" id="GO:0005886">
    <property type="term" value="C:plasma membrane"/>
    <property type="evidence" value="ECO:0007669"/>
    <property type="project" value="UniProtKB-SubCell"/>
</dbReference>
<organism evidence="11">
    <name type="scientific">uncultured verrucomicrobium HF0070_15G23</name>
    <dbReference type="NCBI Taxonomy" id="723594"/>
    <lineage>
        <taxon>Bacteria</taxon>
        <taxon>Pseudomonadati</taxon>
        <taxon>Verrucomicrobiota</taxon>
        <taxon>environmental samples</taxon>
    </lineage>
</organism>
<name>E7C234_9BACT</name>
<evidence type="ECO:0000256" key="1">
    <source>
        <dbReference type="ARBA" id="ARBA00004429"/>
    </source>
</evidence>
<accession>E7C234</accession>
<dbReference type="Pfam" id="PF00482">
    <property type="entry name" value="T2SSF"/>
    <property type="match status" value="2"/>
</dbReference>
<evidence type="ECO:0000256" key="5">
    <source>
        <dbReference type="ARBA" id="ARBA00022692"/>
    </source>
</evidence>
<keyword evidence="3" id="KW-1003">Cell membrane</keyword>
<comment type="subcellular location">
    <subcellularLocation>
        <location evidence="1">Cell inner membrane</location>
        <topology evidence="1">Multi-pass membrane protein</topology>
    </subcellularLocation>
</comment>
<feature type="domain" description="Type II secretion system protein GspF" evidence="10">
    <location>
        <begin position="80"/>
        <end position="202"/>
    </location>
</feature>
<feature type="transmembrane region" description="Helical" evidence="9">
    <location>
        <begin position="175"/>
        <end position="201"/>
    </location>
</feature>
<dbReference type="InterPro" id="IPR018076">
    <property type="entry name" value="T2SS_GspF_dom"/>
</dbReference>
<dbReference type="AlphaFoldDB" id="E7C234"/>
<dbReference type="PRINTS" id="PR00812">
    <property type="entry name" value="BCTERIALGSPF"/>
</dbReference>
<feature type="transmembrane region" description="Helical" evidence="9">
    <location>
        <begin position="385"/>
        <end position="406"/>
    </location>
</feature>
<keyword evidence="5 9" id="KW-0812">Transmembrane</keyword>
<protein>
    <submittedName>
        <fullName evidence="11">Type II secretory pathway, component PulF</fullName>
    </submittedName>
</protein>
<evidence type="ECO:0000256" key="6">
    <source>
        <dbReference type="ARBA" id="ARBA00022989"/>
    </source>
</evidence>
<evidence type="ECO:0000256" key="8">
    <source>
        <dbReference type="SAM" id="MobiDB-lite"/>
    </source>
</evidence>
<keyword evidence="7 9" id="KW-0472">Membrane</keyword>
<keyword evidence="6 9" id="KW-1133">Transmembrane helix</keyword>